<dbReference type="SMART" id="SM01117">
    <property type="entry name" value="Cyt-b5"/>
    <property type="match status" value="1"/>
</dbReference>
<dbReference type="CTD" id="35008"/>
<name>A0A9R1TE16_9HYME</name>
<protein>
    <recommendedName>
        <fullName evidence="5">Cytochrome b5-related protein</fullName>
    </recommendedName>
</protein>
<organism evidence="8 9">
    <name type="scientific">Fopius arisanus</name>
    <dbReference type="NCBI Taxonomy" id="64838"/>
    <lineage>
        <taxon>Eukaryota</taxon>
        <taxon>Metazoa</taxon>
        <taxon>Ecdysozoa</taxon>
        <taxon>Arthropoda</taxon>
        <taxon>Hexapoda</taxon>
        <taxon>Insecta</taxon>
        <taxon>Pterygota</taxon>
        <taxon>Neoptera</taxon>
        <taxon>Endopterygota</taxon>
        <taxon>Hymenoptera</taxon>
        <taxon>Apocrita</taxon>
        <taxon>Ichneumonoidea</taxon>
        <taxon>Braconidae</taxon>
        <taxon>Opiinae</taxon>
        <taxon>Fopius</taxon>
    </lineage>
</organism>
<dbReference type="OrthoDB" id="260519at2759"/>
<dbReference type="InterPro" id="IPR036400">
    <property type="entry name" value="Cyt_B5-like_heme/steroid_sf"/>
</dbReference>
<proteinExistence type="inferred from homology"/>
<dbReference type="InterPro" id="IPR001199">
    <property type="entry name" value="Cyt_B5-like_heme/steroid-bd"/>
</dbReference>
<dbReference type="PROSITE" id="PS50255">
    <property type="entry name" value="CYTOCHROME_B5_2"/>
    <property type="match status" value="1"/>
</dbReference>
<keyword evidence="3 6" id="KW-0408">Iron</keyword>
<dbReference type="GO" id="GO:0006629">
    <property type="term" value="P:lipid metabolic process"/>
    <property type="evidence" value="ECO:0007669"/>
    <property type="project" value="InterPro"/>
</dbReference>
<dbReference type="GO" id="GO:0046872">
    <property type="term" value="F:metal ion binding"/>
    <property type="evidence" value="ECO:0007669"/>
    <property type="project" value="UniProtKB-UniRule"/>
</dbReference>
<keyword evidence="6" id="KW-0812">Transmembrane</keyword>
<evidence type="ECO:0000256" key="4">
    <source>
        <dbReference type="ARBA" id="ARBA00055674"/>
    </source>
</evidence>
<evidence type="ECO:0000256" key="2">
    <source>
        <dbReference type="ARBA" id="ARBA00022723"/>
    </source>
</evidence>
<dbReference type="PANTHER" id="PTHR16740:SF1">
    <property type="entry name" value="CYTOCHROME B5-RELATED PROTEIN-RELATED"/>
    <property type="match status" value="1"/>
</dbReference>
<dbReference type="Gene3D" id="3.10.120.10">
    <property type="entry name" value="Cytochrome b5-like heme/steroid binding domain"/>
    <property type="match status" value="1"/>
</dbReference>
<evidence type="ECO:0000313" key="9">
    <source>
        <dbReference type="RefSeq" id="XP_011307348.1"/>
    </source>
</evidence>
<evidence type="ECO:0000256" key="1">
    <source>
        <dbReference type="ARBA" id="ARBA00022617"/>
    </source>
</evidence>
<reference evidence="9" key="1">
    <citation type="submission" date="2025-08" db="UniProtKB">
        <authorList>
            <consortium name="RefSeq"/>
        </authorList>
    </citation>
    <scope>IDENTIFICATION</scope>
    <source>
        <strain evidence="9">USDA-PBARC FA_bdor</strain>
        <tissue evidence="9">Whole organism</tissue>
    </source>
</reference>
<keyword evidence="6" id="KW-0472">Membrane</keyword>
<comment type="similarity">
    <text evidence="6">Belongs to the cytochrome b5 family.</text>
</comment>
<dbReference type="Proteomes" id="UP000694866">
    <property type="component" value="Unplaced"/>
</dbReference>
<accession>A0A9R1TE16</accession>
<keyword evidence="2 6" id="KW-0479">Metal-binding</keyword>
<evidence type="ECO:0000256" key="6">
    <source>
        <dbReference type="RuleBase" id="RU362121"/>
    </source>
</evidence>
<evidence type="ECO:0000256" key="3">
    <source>
        <dbReference type="ARBA" id="ARBA00023004"/>
    </source>
</evidence>
<keyword evidence="6" id="KW-1133">Transmembrane helix</keyword>
<keyword evidence="1 6" id="KW-0349">Heme</keyword>
<dbReference type="PROSITE" id="PS00191">
    <property type="entry name" value="CYTOCHROME_B5_1"/>
    <property type="match status" value="1"/>
</dbReference>
<feature type="transmembrane region" description="Helical" evidence="6">
    <location>
        <begin position="303"/>
        <end position="323"/>
    </location>
</feature>
<dbReference type="SUPFAM" id="SSF55856">
    <property type="entry name" value="Cytochrome b5-like heme/steroid binding domain"/>
    <property type="match status" value="1"/>
</dbReference>
<dbReference type="RefSeq" id="XP_011307348.1">
    <property type="nucleotide sequence ID" value="XM_011309046.1"/>
</dbReference>
<comment type="caution">
    <text evidence="6">Lacks conserved residue(s) required for the propagation of feature annotation.</text>
</comment>
<feature type="transmembrane region" description="Helical" evidence="6">
    <location>
        <begin position="140"/>
        <end position="158"/>
    </location>
</feature>
<dbReference type="InterPro" id="IPR053100">
    <property type="entry name" value="Cytochrome_b5-related"/>
</dbReference>
<dbReference type="KEGG" id="fas:105269063"/>
<feature type="transmembrane region" description="Helical" evidence="6">
    <location>
        <begin position="164"/>
        <end position="183"/>
    </location>
</feature>
<dbReference type="PRINTS" id="PR00363">
    <property type="entry name" value="CYTOCHROMEB5"/>
</dbReference>
<evidence type="ECO:0000259" key="7">
    <source>
        <dbReference type="PROSITE" id="PS50255"/>
    </source>
</evidence>
<dbReference type="GO" id="GO:0020037">
    <property type="term" value="F:heme binding"/>
    <property type="evidence" value="ECO:0007669"/>
    <property type="project" value="UniProtKB-UniRule"/>
</dbReference>
<dbReference type="FunFam" id="3.10.120.10:FF:000020">
    <property type="entry name" value="Cytochrome b5-related protein"/>
    <property type="match status" value="1"/>
</dbReference>
<evidence type="ECO:0000256" key="5">
    <source>
        <dbReference type="ARBA" id="ARBA00073492"/>
    </source>
</evidence>
<dbReference type="AlphaFoldDB" id="A0A9R1TE16"/>
<sequence>MKGPILKSSIPGLVEFPARFNKIPTGEGWVEGRRGVDGAEGLWRVNDGLYDLTNFVETHPGGSEWLTITKGTDITELFESHHLTDKAEKLLPKFYIRDAVKPRAVPLTFDKNGFYKKLKARSLDALKNVDFHRPSLKSNLLADSLAITTLLLCVITAITQSRLALIIAGTNLAFTTISAHNYFHMRDNFRMYYWDISMMSSREWRITHAMSHHMYPNTIWDYEISSFEPILQYLPSIAAPIARNTAWLYSPVIYFIGFYTQAVRRYAEVFFVRQTFQFRDAVPFIIPSLMFFATGDLPITFKYWMLIIGVGSFVFHAIGLNGAHHHPDIFHDGDNARKDRDWGLLEMDTVRDRNVIDNSHFLTLTQYGHHSLHHLMPTIDHAYLRLCLPALEDTCREFGIDTTRFTPWELIKGQFRQLRRVEPRTNCR</sequence>
<dbReference type="InterPro" id="IPR005804">
    <property type="entry name" value="FA_desaturase_dom"/>
</dbReference>
<dbReference type="PANTHER" id="PTHR16740">
    <property type="entry name" value="CYTOCHROME B5-RELATED PROTEIN-RELATED"/>
    <property type="match status" value="1"/>
</dbReference>
<dbReference type="InterPro" id="IPR018506">
    <property type="entry name" value="Cyt_B5_heme-BS"/>
</dbReference>
<feature type="domain" description="Cytochrome b5 heme-binding" evidence="7">
    <location>
        <begin position="37"/>
        <end position="100"/>
    </location>
</feature>
<dbReference type="Pfam" id="PF00487">
    <property type="entry name" value="FA_desaturase"/>
    <property type="match status" value="1"/>
</dbReference>
<comment type="function">
    <text evidence="4">May play a role in muscle cell metabolism.</text>
</comment>
<dbReference type="Pfam" id="PF00173">
    <property type="entry name" value="Cyt-b5"/>
    <property type="match status" value="1"/>
</dbReference>
<keyword evidence="8" id="KW-1185">Reference proteome</keyword>
<dbReference type="GeneID" id="105269063"/>
<gene>
    <name evidence="9" type="primary">Cyt-b5-r</name>
</gene>
<evidence type="ECO:0000313" key="8">
    <source>
        <dbReference type="Proteomes" id="UP000694866"/>
    </source>
</evidence>